<dbReference type="Gene3D" id="3.100.10.10">
    <property type="match status" value="1"/>
</dbReference>
<evidence type="ECO:0000256" key="1">
    <source>
        <dbReference type="ARBA" id="ARBA00007320"/>
    </source>
</evidence>
<organism evidence="6">
    <name type="scientific">marine metagenome</name>
    <dbReference type="NCBI Taxonomy" id="408172"/>
    <lineage>
        <taxon>unclassified sequences</taxon>
        <taxon>metagenomes</taxon>
        <taxon>ecological metagenomes</taxon>
    </lineage>
</organism>
<evidence type="ECO:0000256" key="2">
    <source>
        <dbReference type="ARBA" id="ARBA00022980"/>
    </source>
</evidence>
<evidence type="ECO:0000256" key="3">
    <source>
        <dbReference type="ARBA" id="ARBA00023274"/>
    </source>
</evidence>
<dbReference type="HAMAP" id="MF_01341">
    <property type="entry name" value="Ribosomal_uL15"/>
    <property type="match status" value="1"/>
</dbReference>
<dbReference type="EMBL" id="UINC01138447">
    <property type="protein sequence ID" value="SVD24391.1"/>
    <property type="molecule type" value="Genomic_DNA"/>
</dbReference>
<evidence type="ECO:0000313" key="6">
    <source>
        <dbReference type="EMBL" id="SVD24391.1"/>
    </source>
</evidence>
<proteinExistence type="inferred from homology"/>
<dbReference type="PANTHER" id="PTHR12934">
    <property type="entry name" value="50S RIBOSOMAL PROTEIN L15"/>
    <property type="match status" value="1"/>
</dbReference>
<feature type="region of interest" description="Disordered" evidence="4">
    <location>
        <begin position="1"/>
        <end position="51"/>
    </location>
</feature>
<evidence type="ECO:0000256" key="4">
    <source>
        <dbReference type="SAM" id="MobiDB-lite"/>
    </source>
</evidence>
<keyword evidence="2" id="KW-0689">Ribosomal protein</keyword>
<accession>A0A382TSB3</accession>
<dbReference type="GO" id="GO:0006412">
    <property type="term" value="P:translation"/>
    <property type="evidence" value="ECO:0007669"/>
    <property type="project" value="InterPro"/>
</dbReference>
<dbReference type="InterPro" id="IPR021131">
    <property type="entry name" value="Ribosomal_uL15/eL18"/>
</dbReference>
<gene>
    <name evidence="6" type="ORF">METZ01_LOCUS377245</name>
</gene>
<sequence length="149" mass="16028">MMEHQITPSKGARKNRKRVGRGDAAGQGSTAGRGNKGQKSRSGGGVPPWFEGGQLPLIKGLPMKRGFHNPFKTYYSLIKIETLETFEAGEHITPELLLERGYLRNLNLPVKIVGDGEISKALTVVAAKFTQSAKAKIEAAQGTAEEIAA</sequence>
<reference evidence="6" key="1">
    <citation type="submission" date="2018-05" db="EMBL/GenBank/DDBJ databases">
        <authorList>
            <person name="Lanie J.A."/>
            <person name="Ng W.-L."/>
            <person name="Kazmierczak K.M."/>
            <person name="Andrzejewski T.M."/>
            <person name="Davidsen T.M."/>
            <person name="Wayne K.J."/>
            <person name="Tettelin H."/>
            <person name="Glass J.I."/>
            <person name="Rusch D."/>
            <person name="Podicherti R."/>
            <person name="Tsui H.-C.T."/>
            <person name="Winkler M.E."/>
        </authorList>
    </citation>
    <scope>NUCLEOTIDE SEQUENCE</scope>
</reference>
<dbReference type="InterPro" id="IPR036227">
    <property type="entry name" value="Ribosomal_uL15/eL18_sf"/>
</dbReference>
<name>A0A382TSB3_9ZZZZ</name>
<evidence type="ECO:0000259" key="5">
    <source>
        <dbReference type="Pfam" id="PF00828"/>
    </source>
</evidence>
<dbReference type="SUPFAM" id="SSF52080">
    <property type="entry name" value="Ribosomal proteins L15p and L18e"/>
    <property type="match status" value="1"/>
</dbReference>
<dbReference type="InterPro" id="IPR005749">
    <property type="entry name" value="Ribosomal_uL15_bac-type"/>
</dbReference>
<dbReference type="GO" id="GO:0022625">
    <property type="term" value="C:cytosolic large ribosomal subunit"/>
    <property type="evidence" value="ECO:0007669"/>
    <property type="project" value="TreeGrafter"/>
</dbReference>
<feature type="compositionally biased region" description="Gly residues" evidence="4">
    <location>
        <begin position="23"/>
        <end position="35"/>
    </location>
</feature>
<feature type="domain" description="Large ribosomal subunit protein uL15/eL18" evidence="5">
    <location>
        <begin position="84"/>
        <end position="145"/>
    </location>
</feature>
<keyword evidence="3" id="KW-0687">Ribonucleoprotein</keyword>
<dbReference type="PANTHER" id="PTHR12934:SF11">
    <property type="entry name" value="LARGE RIBOSOMAL SUBUNIT PROTEIN UL15M"/>
    <property type="match status" value="1"/>
</dbReference>
<dbReference type="Pfam" id="PF00828">
    <property type="entry name" value="Ribosomal_L27A"/>
    <property type="match status" value="1"/>
</dbReference>
<comment type="similarity">
    <text evidence="1">Belongs to the universal ribosomal protein uL15 family.</text>
</comment>
<dbReference type="GO" id="GO:0003735">
    <property type="term" value="F:structural constituent of ribosome"/>
    <property type="evidence" value="ECO:0007669"/>
    <property type="project" value="InterPro"/>
</dbReference>
<dbReference type="NCBIfam" id="TIGR01071">
    <property type="entry name" value="rplO_bact"/>
    <property type="match status" value="1"/>
</dbReference>
<protein>
    <recommendedName>
        <fullName evidence="5">Large ribosomal subunit protein uL15/eL18 domain-containing protein</fullName>
    </recommendedName>
</protein>
<dbReference type="InterPro" id="IPR030878">
    <property type="entry name" value="Ribosomal_uL15"/>
</dbReference>
<dbReference type="AlphaFoldDB" id="A0A382TSB3"/>